<dbReference type="InterPro" id="IPR036909">
    <property type="entry name" value="Cyt_c-like_dom_sf"/>
</dbReference>
<dbReference type="EMBL" id="BSDS01000002">
    <property type="protein sequence ID" value="GLI40122.1"/>
    <property type="molecule type" value="Genomic_DNA"/>
</dbReference>
<feature type="chain" id="PRO_5040786574" evidence="8">
    <location>
        <begin position="24"/>
        <end position="455"/>
    </location>
</feature>
<dbReference type="InterPro" id="IPR051395">
    <property type="entry name" value="Cytochrome_c_Peroxidase/MauG"/>
</dbReference>
<dbReference type="InterPro" id="IPR009056">
    <property type="entry name" value="Cyt_c-like_dom"/>
</dbReference>
<evidence type="ECO:0000256" key="3">
    <source>
        <dbReference type="ARBA" id="ARBA00022723"/>
    </source>
</evidence>
<accession>A0A9W6LDQ4</accession>
<dbReference type="GO" id="GO:0020037">
    <property type="term" value="F:heme binding"/>
    <property type="evidence" value="ECO:0007669"/>
    <property type="project" value="InterPro"/>
</dbReference>
<feature type="domain" description="Cytochrome c" evidence="9">
    <location>
        <begin position="28"/>
        <end position="151"/>
    </location>
</feature>
<keyword evidence="11" id="KW-1185">Reference proteome</keyword>
<evidence type="ECO:0000256" key="6">
    <source>
        <dbReference type="ARBA" id="ARBA00023004"/>
    </source>
</evidence>
<evidence type="ECO:0000256" key="4">
    <source>
        <dbReference type="ARBA" id="ARBA00022729"/>
    </source>
</evidence>
<dbReference type="GO" id="GO:0030313">
    <property type="term" value="C:cell envelope"/>
    <property type="evidence" value="ECO:0007669"/>
    <property type="project" value="UniProtKB-SubCell"/>
</dbReference>
<dbReference type="GO" id="GO:0046872">
    <property type="term" value="F:metal ion binding"/>
    <property type="evidence" value="ECO:0007669"/>
    <property type="project" value="UniProtKB-KW"/>
</dbReference>
<dbReference type="GO" id="GO:0009055">
    <property type="term" value="F:electron transfer activity"/>
    <property type="evidence" value="ECO:0007669"/>
    <property type="project" value="InterPro"/>
</dbReference>
<evidence type="ECO:0000256" key="7">
    <source>
        <dbReference type="PROSITE-ProRule" id="PRU00433"/>
    </source>
</evidence>
<evidence type="ECO:0000256" key="2">
    <source>
        <dbReference type="ARBA" id="ARBA00022617"/>
    </source>
</evidence>
<comment type="caution">
    <text evidence="10">The sequence shown here is derived from an EMBL/GenBank/DDBJ whole genome shotgun (WGS) entry which is preliminary data.</text>
</comment>
<protein>
    <submittedName>
        <fullName evidence="10">Cytochrome c</fullName>
    </submittedName>
</protein>
<evidence type="ECO:0000259" key="9">
    <source>
        <dbReference type="PROSITE" id="PS51007"/>
    </source>
</evidence>
<keyword evidence="4 8" id="KW-0732">Signal</keyword>
<comment type="subcellular location">
    <subcellularLocation>
        <location evidence="1">Cell envelope</location>
    </subcellularLocation>
</comment>
<dbReference type="RefSeq" id="WP_214184934.1">
    <property type="nucleotide sequence ID" value="NZ_BSDS01000002.1"/>
</dbReference>
<proteinExistence type="predicted"/>
<dbReference type="GO" id="GO:0004130">
    <property type="term" value="F:cytochrome-c peroxidase activity"/>
    <property type="evidence" value="ECO:0007669"/>
    <property type="project" value="TreeGrafter"/>
</dbReference>
<evidence type="ECO:0000313" key="11">
    <source>
        <dbReference type="Proteomes" id="UP001144352"/>
    </source>
</evidence>
<reference evidence="10" key="1">
    <citation type="submission" date="2022-12" db="EMBL/GenBank/DDBJ databases">
        <title>Reference genome sequencing for broad-spectrum identification of bacterial and archaeal isolates by mass spectrometry.</title>
        <authorList>
            <person name="Sekiguchi Y."/>
            <person name="Tourlousse D.M."/>
        </authorList>
    </citation>
    <scope>NUCLEOTIDE SEQUENCE</scope>
    <source>
        <strain evidence="10">H2</strain>
    </source>
</reference>
<dbReference type="PANTHER" id="PTHR30600:SF10">
    <property type="entry name" value="BLL6722 PROTEIN"/>
    <property type="match status" value="1"/>
</dbReference>
<keyword evidence="2 7" id="KW-0349">Heme</keyword>
<name>A0A9W6LDQ4_9BACT</name>
<evidence type="ECO:0000313" key="10">
    <source>
        <dbReference type="EMBL" id="GLI40122.1"/>
    </source>
</evidence>
<organism evidence="10 11">
    <name type="scientific">Geobacter hydrogenophilus</name>
    <dbReference type="NCBI Taxonomy" id="40983"/>
    <lineage>
        <taxon>Bacteria</taxon>
        <taxon>Pseudomonadati</taxon>
        <taxon>Thermodesulfobacteriota</taxon>
        <taxon>Desulfuromonadia</taxon>
        <taxon>Geobacterales</taxon>
        <taxon>Geobacteraceae</taxon>
        <taxon>Geobacter</taxon>
    </lineage>
</organism>
<dbReference type="Gene3D" id="1.10.760.10">
    <property type="entry name" value="Cytochrome c-like domain"/>
    <property type="match status" value="2"/>
</dbReference>
<dbReference type="AlphaFoldDB" id="A0A9W6LDQ4"/>
<dbReference type="SUPFAM" id="SSF46626">
    <property type="entry name" value="Cytochrome c"/>
    <property type="match status" value="2"/>
</dbReference>
<sequence>MKLTRTTVLAGAFLLGATMAPSAADLPPKEALGKKLFFDTGLSVNGTQSCAACHAPEAGFTGPDAAANAGGAVYEGALPNHFGNRKPPTSAYAGDSPILHQDASGNWVGGMFWDGRATGKVLGDPLAEQAQGPYLNPLEQAIANAQVLCAKVKKADYAGLFEDVWGSGSLDCARDVNGVYEKIGRSVAAYERSQEVNPFTSKFDQFWDNAKAAGKDVARIRCGSGGMGGGGGMGGAMGCPGSGMDPNRWTQFRNLGLNDNELQGLAVFNDPNRANCSACHSLEAGSNGYPLFTDFGYDNIGTPKNPANPFYSMPPAWNPDGQNWVDYGLGGYLKNAGYPLEVYGPQMGTHKVPTLRNVDQRPTPDFVKAYGHNGFFKSLEDIVFFYHWRAMMDGGMCNGDGMGGGGMGGNCEAMSTMFPPPEVEQNRATLGMFPRPQVDNIVLFLKTLSDGYFTR</sequence>
<evidence type="ECO:0000256" key="1">
    <source>
        <dbReference type="ARBA" id="ARBA00004196"/>
    </source>
</evidence>
<gene>
    <name evidence="10" type="ORF">GHYDROH2_36230</name>
</gene>
<keyword evidence="5" id="KW-0560">Oxidoreductase</keyword>
<feature type="domain" description="Cytochrome c" evidence="9">
    <location>
        <begin position="259"/>
        <end position="449"/>
    </location>
</feature>
<keyword evidence="3 7" id="KW-0479">Metal-binding</keyword>
<dbReference type="PROSITE" id="PS51007">
    <property type="entry name" value="CYTC"/>
    <property type="match status" value="2"/>
</dbReference>
<dbReference type="Pfam" id="PF03150">
    <property type="entry name" value="CCP_MauG"/>
    <property type="match status" value="1"/>
</dbReference>
<evidence type="ECO:0000256" key="8">
    <source>
        <dbReference type="SAM" id="SignalP"/>
    </source>
</evidence>
<evidence type="ECO:0000256" key="5">
    <source>
        <dbReference type="ARBA" id="ARBA00023002"/>
    </source>
</evidence>
<feature type="signal peptide" evidence="8">
    <location>
        <begin position="1"/>
        <end position="23"/>
    </location>
</feature>
<dbReference type="InterPro" id="IPR004852">
    <property type="entry name" value="Di-haem_cyt_c_peroxidsae"/>
</dbReference>
<dbReference type="PANTHER" id="PTHR30600">
    <property type="entry name" value="CYTOCHROME C PEROXIDASE-RELATED"/>
    <property type="match status" value="1"/>
</dbReference>
<keyword evidence="6 7" id="KW-0408">Iron</keyword>
<dbReference type="Proteomes" id="UP001144352">
    <property type="component" value="Unassembled WGS sequence"/>
</dbReference>